<sequence>MNDPVPAPPAGVALWTVVAAGRAGGQCECRGECGNPHRKDGGACRREQRPGRPLHLAPSTDVSDTKAATLPGDQLMALCLPCHDGLLRTRRRDREQTIRQSAGTDALF</sequence>
<evidence type="ECO:0000256" key="1">
    <source>
        <dbReference type="SAM" id="MobiDB-lite"/>
    </source>
</evidence>
<dbReference type="RefSeq" id="WP_203879684.1">
    <property type="nucleotide sequence ID" value="NZ_BOOK01000069.1"/>
</dbReference>
<comment type="caution">
    <text evidence="2">The sequence shown here is derived from an EMBL/GenBank/DDBJ whole genome shotgun (WGS) entry which is preliminary data.</text>
</comment>
<feature type="region of interest" description="Disordered" evidence="1">
    <location>
        <begin position="36"/>
        <end position="67"/>
    </location>
</feature>
<organism evidence="2 3">
    <name type="scientific">Planobispora takensis</name>
    <dbReference type="NCBI Taxonomy" id="1367882"/>
    <lineage>
        <taxon>Bacteria</taxon>
        <taxon>Bacillati</taxon>
        <taxon>Actinomycetota</taxon>
        <taxon>Actinomycetes</taxon>
        <taxon>Streptosporangiales</taxon>
        <taxon>Streptosporangiaceae</taxon>
        <taxon>Planobispora</taxon>
    </lineage>
</organism>
<evidence type="ECO:0000313" key="2">
    <source>
        <dbReference type="EMBL" id="GII05471.1"/>
    </source>
</evidence>
<accession>A0A8J3WX37</accession>
<reference evidence="2" key="1">
    <citation type="submission" date="2021-01" db="EMBL/GenBank/DDBJ databases">
        <title>Whole genome shotgun sequence of Planobispora takensis NBRC 109077.</title>
        <authorList>
            <person name="Komaki H."/>
            <person name="Tamura T."/>
        </authorList>
    </citation>
    <scope>NUCLEOTIDE SEQUENCE</scope>
    <source>
        <strain evidence="2">NBRC 109077</strain>
    </source>
</reference>
<dbReference type="AlphaFoldDB" id="A0A8J3WX37"/>
<dbReference type="EMBL" id="BOOK01000069">
    <property type="protein sequence ID" value="GII05471.1"/>
    <property type="molecule type" value="Genomic_DNA"/>
</dbReference>
<proteinExistence type="predicted"/>
<dbReference type="Proteomes" id="UP000634476">
    <property type="component" value="Unassembled WGS sequence"/>
</dbReference>
<protein>
    <submittedName>
        <fullName evidence="2">Uncharacterized protein</fullName>
    </submittedName>
</protein>
<evidence type="ECO:0000313" key="3">
    <source>
        <dbReference type="Proteomes" id="UP000634476"/>
    </source>
</evidence>
<name>A0A8J3WX37_9ACTN</name>
<keyword evidence="3" id="KW-1185">Reference proteome</keyword>
<feature type="compositionally biased region" description="Basic and acidic residues" evidence="1">
    <location>
        <begin position="36"/>
        <end position="50"/>
    </location>
</feature>
<gene>
    <name evidence="2" type="ORF">Pta02_74790</name>
</gene>